<evidence type="ECO:0000313" key="2">
    <source>
        <dbReference type="Proteomes" id="UP000828390"/>
    </source>
</evidence>
<reference evidence="1" key="1">
    <citation type="journal article" date="2019" name="bioRxiv">
        <title>The Genome of the Zebra Mussel, Dreissena polymorpha: A Resource for Invasive Species Research.</title>
        <authorList>
            <person name="McCartney M.A."/>
            <person name="Auch B."/>
            <person name="Kono T."/>
            <person name="Mallez S."/>
            <person name="Zhang Y."/>
            <person name="Obille A."/>
            <person name="Becker A."/>
            <person name="Abrahante J.E."/>
            <person name="Garbe J."/>
            <person name="Badalamenti J.P."/>
            <person name="Herman A."/>
            <person name="Mangelson H."/>
            <person name="Liachko I."/>
            <person name="Sullivan S."/>
            <person name="Sone E.D."/>
            <person name="Koren S."/>
            <person name="Silverstein K.A.T."/>
            <person name="Beckman K.B."/>
            <person name="Gohl D.M."/>
        </authorList>
    </citation>
    <scope>NUCLEOTIDE SEQUENCE</scope>
    <source>
        <strain evidence="1">Duluth1</strain>
        <tissue evidence="1">Whole animal</tissue>
    </source>
</reference>
<dbReference type="EMBL" id="JAIWYP010000006">
    <property type="protein sequence ID" value="KAH3814679.1"/>
    <property type="molecule type" value="Genomic_DNA"/>
</dbReference>
<dbReference type="Proteomes" id="UP000828390">
    <property type="component" value="Unassembled WGS sequence"/>
</dbReference>
<sequence>MYELLRSSSRSIFKRTFNNASQKVSENVTADGCRLEALLQVAVESGHVSSVARNDMSRSKFWTGLRHEKLKILTRNKYVSMFDYHSYLKEVRSVEHELSASSSISTTVNTAQQSTAVDKKIVDELTSKMD</sequence>
<protein>
    <submittedName>
        <fullName evidence="1">Uncharacterized protein</fullName>
    </submittedName>
</protein>
<reference evidence="1" key="2">
    <citation type="submission" date="2020-11" db="EMBL/GenBank/DDBJ databases">
        <authorList>
            <person name="McCartney M.A."/>
            <person name="Auch B."/>
            <person name="Kono T."/>
            <person name="Mallez S."/>
            <person name="Becker A."/>
            <person name="Gohl D.M."/>
            <person name="Silverstein K.A.T."/>
            <person name="Koren S."/>
            <person name="Bechman K.B."/>
            <person name="Herman A."/>
            <person name="Abrahante J.E."/>
            <person name="Garbe J."/>
        </authorList>
    </citation>
    <scope>NUCLEOTIDE SEQUENCE</scope>
    <source>
        <strain evidence="1">Duluth1</strain>
        <tissue evidence="1">Whole animal</tissue>
    </source>
</reference>
<proteinExistence type="predicted"/>
<keyword evidence="2" id="KW-1185">Reference proteome</keyword>
<name>A0A9D4GFR8_DREPO</name>
<organism evidence="1 2">
    <name type="scientific">Dreissena polymorpha</name>
    <name type="common">Zebra mussel</name>
    <name type="synonym">Mytilus polymorpha</name>
    <dbReference type="NCBI Taxonomy" id="45954"/>
    <lineage>
        <taxon>Eukaryota</taxon>
        <taxon>Metazoa</taxon>
        <taxon>Spiralia</taxon>
        <taxon>Lophotrochozoa</taxon>
        <taxon>Mollusca</taxon>
        <taxon>Bivalvia</taxon>
        <taxon>Autobranchia</taxon>
        <taxon>Heteroconchia</taxon>
        <taxon>Euheterodonta</taxon>
        <taxon>Imparidentia</taxon>
        <taxon>Neoheterodontei</taxon>
        <taxon>Myida</taxon>
        <taxon>Dreissenoidea</taxon>
        <taxon>Dreissenidae</taxon>
        <taxon>Dreissena</taxon>
    </lineage>
</organism>
<gene>
    <name evidence="1" type="ORF">DPMN_143185</name>
</gene>
<dbReference type="AlphaFoldDB" id="A0A9D4GFR8"/>
<accession>A0A9D4GFR8</accession>
<comment type="caution">
    <text evidence="1">The sequence shown here is derived from an EMBL/GenBank/DDBJ whole genome shotgun (WGS) entry which is preliminary data.</text>
</comment>
<evidence type="ECO:0000313" key="1">
    <source>
        <dbReference type="EMBL" id="KAH3814679.1"/>
    </source>
</evidence>